<dbReference type="EMBL" id="MHSK01000035">
    <property type="protein sequence ID" value="OHA41383.1"/>
    <property type="molecule type" value="Genomic_DNA"/>
</dbReference>
<accession>A0A1G2NZC5</accession>
<proteinExistence type="predicted"/>
<sequence>MKNILINKVILSGREAHKMIARMSLQEKREIEIALDVEHAYYSSALEGCKIDRVEFEKLAESITGSFC</sequence>
<evidence type="ECO:0000313" key="1">
    <source>
        <dbReference type="EMBL" id="OHA41383.1"/>
    </source>
</evidence>
<comment type="caution">
    <text evidence="1">The sequence shown here is derived from an EMBL/GenBank/DDBJ whole genome shotgun (WGS) entry which is preliminary data.</text>
</comment>
<evidence type="ECO:0000313" key="2">
    <source>
        <dbReference type="Proteomes" id="UP000177269"/>
    </source>
</evidence>
<protein>
    <submittedName>
        <fullName evidence="1">Uncharacterized protein</fullName>
    </submittedName>
</protein>
<gene>
    <name evidence="1" type="ORF">A3G52_05040</name>
</gene>
<reference evidence="1 2" key="1">
    <citation type="journal article" date="2016" name="Nat. Commun.">
        <title>Thousands of microbial genomes shed light on interconnected biogeochemical processes in an aquifer system.</title>
        <authorList>
            <person name="Anantharaman K."/>
            <person name="Brown C.T."/>
            <person name="Hug L.A."/>
            <person name="Sharon I."/>
            <person name="Castelle C.J."/>
            <person name="Probst A.J."/>
            <person name="Thomas B.C."/>
            <person name="Singh A."/>
            <person name="Wilkins M.J."/>
            <person name="Karaoz U."/>
            <person name="Brodie E.L."/>
            <person name="Williams K.H."/>
            <person name="Hubbard S.S."/>
            <person name="Banfield J.F."/>
        </authorList>
    </citation>
    <scope>NUCLEOTIDE SEQUENCE [LARGE SCALE GENOMIC DNA]</scope>
</reference>
<organism evidence="1 2">
    <name type="scientific">Candidatus Taylorbacteria bacterium RIFCSPLOWO2_12_FULL_43_20</name>
    <dbReference type="NCBI Taxonomy" id="1802332"/>
    <lineage>
        <taxon>Bacteria</taxon>
        <taxon>Candidatus Tayloriibacteriota</taxon>
    </lineage>
</organism>
<name>A0A1G2NZC5_9BACT</name>
<dbReference type="AlphaFoldDB" id="A0A1G2NZC5"/>
<dbReference type="Proteomes" id="UP000177269">
    <property type="component" value="Unassembled WGS sequence"/>
</dbReference>